<dbReference type="Gene3D" id="3.30.565.10">
    <property type="entry name" value="Histidine kinase-like ATPase, C-terminal domain"/>
    <property type="match status" value="1"/>
</dbReference>
<keyword evidence="20" id="KW-0464">Manganese</keyword>
<sequence length="346" mass="36868">MRQQLIRSTVLAVALAILIIGAPVFAATWWVTVHDPSSLSDWADRGTSASVLLMGVVLALSVVALAAGVLVASRQARRLSRPMTLLAERAERLGAGESRIQPLHSGIAELDQVSEVLSRSAQRLTKSLASERDFAADASHQLRTPLTALLMRLEEIAATDDLDVVQEEANIAIAQVERLTRVVDDLMARTRRGGDEQRATVSLDSVIAALQREWQPAFEQARRSVRVHGERGLVVHATPVALSQVLSTLLENSLAHGRGTVDVHARRSGPSVVVEVSDQGDGVPATIAPHIFERSVSSGGTGLGLALARDLAESNGGRLELIQAQPAIFALFLSESDENALIGAPA</sequence>
<keyword evidence="7" id="KW-0597">Phosphoprotein</keyword>
<dbReference type="CDD" id="cd00082">
    <property type="entry name" value="HisKA"/>
    <property type="match status" value="1"/>
</dbReference>
<evidence type="ECO:0000256" key="1">
    <source>
        <dbReference type="ARBA" id="ARBA00000085"/>
    </source>
</evidence>
<dbReference type="PANTHER" id="PTHR44936:SF9">
    <property type="entry name" value="SENSOR PROTEIN CREC"/>
    <property type="match status" value="1"/>
</dbReference>
<evidence type="ECO:0000256" key="6">
    <source>
        <dbReference type="ARBA" id="ARBA00022475"/>
    </source>
</evidence>
<protein>
    <recommendedName>
        <fullName evidence="21">Signal transduction histidine-protein kinase/phosphatase MprB</fullName>
        <ecNumber evidence="5">2.7.13.3</ecNumber>
    </recommendedName>
    <alternativeName>
        <fullName evidence="22">Mycobacterial persistence regulator B</fullName>
    </alternativeName>
</protein>
<keyword evidence="9 23" id="KW-0812">Transmembrane</keyword>
<reference evidence="27" key="1">
    <citation type="submission" date="2016-10" db="EMBL/GenBank/DDBJ databases">
        <authorList>
            <person name="Varghese N."/>
            <person name="Submissions S."/>
        </authorList>
    </citation>
    <scope>NUCLEOTIDE SEQUENCE [LARGE SCALE GENOMIC DNA]</scope>
    <source>
        <strain evidence="27">CGMCC 1.6963</strain>
    </source>
</reference>
<evidence type="ECO:0000256" key="4">
    <source>
        <dbReference type="ARBA" id="ARBA00004651"/>
    </source>
</evidence>
<evidence type="ECO:0000256" key="20">
    <source>
        <dbReference type="ARBA" id="ARBA00023211"/>
    </source>
</evidence>
<evidence type="ECO:0000259" key="25">
    <source>
        <dbReference type="PROSITE" id="PS50885"/>
    </source>
</evidence>
<keyword evidence="15" id="KW-0904">Protein phosphatase</keyword>
<dbReference type="Gene3D" id="1.10.287.130">
    <property type="match status" value="1"/>
</dbReference>
<dbReference type="PRINTS" id="PR00344">
    <property type="entry name" value="BCTRLSENSOR"/>
</dbReference>
<keyword evidence="13" id="KW-0067">ATP-binding</keyword>
<evidence type="ECO:0000313" key="26">
    <source>
        <dbReference type="EMBL" id="SES42833.1"/>
    </source>
</evidence>
<dbReference type="InterPro" id="IPR003660">
    <property type="entry name" value="HAMP_dom"/>
</dbReference>
<dbReference type="RefSeq" id="WP_091761186.1">
    <property type="nucleotide sequence ID" value="NZ_FOHB01000007.1"/>
</dbReference>
<dbReference type="InterPro" id="IPR003594">
    <property type="entry name" value="HATPase_dom"/>
</dbReference>
<dbReference type="SUPFAM" id="SSF47384">
    <property type="entry name" value="Homodimeric domain of signal transducing histidine kinase"/>
    <property type="match status" value="1"/>
</dbReference>
<dbReference type="PROSITE" id="PS50109">
    <property type="entry name" value="HIS_KIN"/>
    <property type="match status" value="1"/>
</dbReference>
<dbReference type="InterPro" id="IPR005467">
    <property type="entry name" value="His_kinase_dom"/>
</dbReference>
<comment type="cofactor">
    <cofactor evidence="3">
        <name>Mg(2+)</name>
        <dbReference type="ChEBI" id="CHEBI:18420"/>
    </cofactor>
</comment>
<name>A0A1H9XB13_9MICO</name>
<feature type="domain" description="HAMP" evidence="25">
    <location>
        <begin position="77"/>
        <end position="129"/>
    </location>
</feature>
<dbReference type="InterPro" id="IPR036890">
    <property type="entry name" value="HATPase_C_sf"/>
</dbReference>
<organism evidence="26 27">
    <name type="scientific">Pedococcus cremeus</name>
    <dbReference type="NCBI Taxonomy" id="587636"/>
    <lineage>
        <taxon>Bacteria</taxon>
        <taxon>Bacillati</taxon>
        <taxon>Actinomycetota</taxon>
        <taxon>Actinomycetes</taxon>
        <taxon>Micrococcales</taxon>
        <taxon>Intrasporangiaceae</taxon>
        <taxon>Pedococcus</taxon>
    </lineage>
</organism>
<keyword evidence="6" id="KW-1003">Cell membrane</keyword>
<keyword evidence="27" id="KW-1185">Reference proteome</keyword>
<keyword evidence="17" id="KW-0902">Two-component regulatory system</keyword>
<keyword evidence="10" id="KW-0547">Nucleotide-binding</keyword>
<evidence type="ECO:0000256" key="18">
    <source>
        <dbReference type="ARBA" id="ARBA00023016"/>
    </source>
</evidence>
<keyword evidence="12" id="KW-0378">Hydrolase</keyword>
<dbReference type="PROSITE" id="PS50885">
    <property type="entry name" value="HAMP"/>
    <property type="match status" value="1"/>
</dbReference>
<dbReference type="GO" id="GO:0005524">
    <property type="term" value="F:ATP binding"/>
    <property type="evidence" value="ECO:0007669"/>
    <property type="project" value="UniProtKB-KW"/>
</dbReference>
<keyword evidence="16 23" id="KW-1133">Transmembrane helix</keyword>
<evidence type="ECO:0000256" key="12">
    <source>
        <dbReference type="ARBA" id="ARBA00022801"/>
    </source>
</evidence>
<evidence type="ECO:0000259" key="24">
    <source>
        <dbReference type="PROSITE" id="PS50109"/>
    </source>
</evidence>
<evidence type="ECO:0000256" key="23">
    <source>
        <dbReference type="SAM" id="Phobius"/>
    </source>
</evidence>
<dbReference type="AlphaFoldDB" id="A0A1H9XB13"/>
<accession>A0A1H9XB13</accession>
<dbReference type="SUPFAM" id="SSF55874">
    <property type="entry name" value="ATPase domain of HSP90 chaperone/DNA topoisomerase II/histidine kinase"/>
    <property type="match status" value="1"/>
</dbReference>
<evidence type="ECO:0000256" key="21">
    <source>
        <dbReference type="ARBA" id="ARBA00040454"/>
    </source>
</evidence>
<evidence type="ECO:0000256" key="5">
    <source>
        <dbReference type="ARBA" id="ARBA00012438"/>
    </source>
</evidence>
<keyword evidence="8" id="KW-0808">Transferase</keyword>
<feature type="transmembrane region" description="Helical" evidence="23">
    <location>
        <begin position="50"/>
        <end position="73"/>
    </location>
</feature>
<evidence type="ECO:0000313" key="27">
    <source>
        <dbReference type="Proteomes" id="UP000199019"/>
    </source>
</evidence>
<dbReference type="InterPro" id="IPR003661">
    <property type="entry name" value="HisK_dim/P_dom"/>
</dbReference>
<dbReference type="PANTHER" id="PTHR44936">
    <property type="entry name" value="SENSOR PROTEIN CREC"/>
    <property type="match status" value="1"/>
</dbReference>
<evidence type="ECO:0000256" key="17">
    <source>
        <dbReference type="ARBA" id="ARBA00023012"/>
    </source>
</evidence>
<dbReference type="InterPro" id="IPR036097">
    <property type="entry name" value="HisK_dim/P_sf"/>
</dbReference>
<dbReference type="SMART" id="SM00387">
    <property type="entry name" value="HATPase_c"/>
    <property type="match status" value="1"/>
</dbReference>
<evidence type="ECO:0000256" key="22">
    <source>
        <dbReference type="ARBA" id="ARBA00041776"/>
    </source>
</evidence>
<evidence type="ECO:0000256" key="13">
    <source>
        <dbReference type="ARBA" id="ARBA00022840"/>
    </source>
</evidence>
<dbReference type="GO" id="GO:0000155">
    <property type="term" value="F:phosphorelay sensor kinase activity"/>
    <property type="evidence" value="ECO:0007669"/>
    <property type="project" value="InterPro"/>
</dbReference>
<evidence type="ECO:0000256" key="2">
    <source>
        <dbReference type="ARBA" id="ARBA00001936"/>
    </source>
</evidence>
<evidence type="ECO:0000256" key="8">
    <source>
        <dbReference type="ARBA" id="ARBA00022679"/>
    </source>
</evidence>
<keyword evidence="11 26" id="KW-0418">Kinase</keyword>
<comment type="subcellular location">
    <subcellularLocation>
        <location evidence="4">Cell membrane</location>
        <topology evidence="4">Multi-pass membrane protein</topology>
    </subcellularLocation>
</comment>
<proteinExistence type="predicted"/>
<feature type="domain" description="Histidine kinase" evidence="24">
    <location>
        <begin position="137"/>
        <end position="337"/>
    </location>
</feature>
<evidence type="ECO:0000256" key="14">
    <source>
        <dbReference type="ARBA" id="ARBA00022842"/>
    </source>
</evidence>
<comment type="cofactor">
    <cofactor evidence="2">
        <name>Mn(2+)</name>
        <dbReference type="ChEBI" id="CHEBI:29035"/>
    </cofactor>
</comment>
<dbReference type="EC" id="2.7.13.3" evidence="5"/>
<dbReference type="SMART" id="SM00388">
    <property type="entry name" value="HisKA"/>
    <property type="match status" value="1"/>
</dbReference>
<evidence type="ECO:0000256" key="16">
    <source>
        <dbReference type="ARBA" id="ARBA00022989"/>
    </source>
</evidence>
<dbReference type="GO" id="GO:0004721">
    <property type="term" value="F:phosphoprotein phosphatase activity"/>
    <property type="evidence" value="ECO:0007669"/>
    <property type="project" value="UniProtKB-KW"/>
</dbReference>
<evidence type="ECO:0000256" key="15">
    <source>
        <dbReference type="ARBA" id="ARBA00022912"/>
    </source>
</evidence>
<evidence type="ECO:0000256" key="3">
    <source>
        <dbReference type="ARBA" id="ARBA00001946"/>
    </source>
</evidence>
<dbReference type="Proteomes" id="UP000199019">
    <property type="component" value="Unassembled WGS sequence"/>
</dbReference>
<dbReference type="InterPro" id="IPR004358">
    <property type="entry name" value="Sig_transdc_His_kin-like_C"/>
</dbReference>
<keyword evidence="14" id="KW-0460">Magnesium</keyword>
<dbReference type="EMBL" id="FOHB01000007">
    <property type="protein sequence ID" value="SES42833.1"/>
    <property type="molecule type" value="Genomic_DNA"/>
</dbReference>
<dbReference type="GO" id="GO:0005886">
    <property type="term" value="C:plasma membrane"/>
    <property type="evidence" value="ECO:0007669"/>
    <property type="project" value="UniProtKB-SubCell"/>
</dbReference>
<keyword evidence="23" id="KW-0472">Membrane</keyword>
<dbReference type="STRING" id="587636.SAMN05216199_3541"/>
<gene>
    <name evidence="26" type="ORF">SAMN05216199_3541</name>
</gene>
<dbReference type="InterPro" id="IPR050980">
    <property type="entry name" value="2C_sensor_his_kinase"/>
</dbReference>
<evidence type="ECO:0000256" key="19">
    <source>
        <dbReference type="ARBA" id="ARBA00023026"/>
    </source>
</evidence>
<evidence type="ECO:0000256" key="9">
    <source>
        <dbReference type="ARBA" id="ARBA00022692"/>
    </source>
</evidence>
<dbReference type="Pfam" id="PF02518">
    <property type="entry name" value="HATPase_c"/>
    <property type="match status" value="1"/>
</dbReference>
<evidence type="ECO:0000256" key="10">
    <source>
        <dbReference type="ARBA" id="ARBA00022741"/>
    </source>
</evidence>
<evidence type="ECO:0000256" key="11">
    <source>
        <dbReference type="ARBA" id="ARBA00022777"/>
    </source>
</evidence>
<evidence type="ECO:0000256" key="7">
    <source>
        <dbReference type="ARBA" id="ARBA00022553"/>
    </source>
</evidence>
<comment type="catalytic activity">
    <reaction evidence="1">
        <text>ATP + protein L-histidine = ADP + protein N-phospho-L-histidine.</text>
        <dbReference type="EC" id="2.7.13.3"/>
    </reaction>
</comment>
<keyword evidence="19" id="KW-0843">Virulence</keyword>
<dbReference type="OrthoDB" id="5499837at2"/>
<keyword evidence="18" id="KW-0346">Stress response</keyword>
<dbReference type="Pfam" id="PF00512">
    <property type="entry name" value="HisKA"/>
    <property type="match status" value="1"/>
</dbReference>